<evidence type="ECO:0000313" key="13">
    <source>
        <dbReference type="Proteomes" id="UP000076077"/>
    </source>
</evidence>
<sequence length="227" mass="24924">MSAVKRAVGVIGARFASREQRKPLPRSAVVSVAVIAGWLLVNLMAYGSLLMPAEQAESLLVERSSRTARIQRAASIPDTPFFGVASVEKAPQLDLDLSNIPITQLNLVLSGVLDSSVKERASALVAEKGKPAQRVYIGDRLPGGAELYSVAVDHIVLRRNGKMEKLTYPDEDGRPSVPLRNYSNYIRQAAEISAATGANRSEKQQSIRERLEELRAQARKHRAERRN</sequence>
<evidence type="ECO:0000256" key="1">
    <source>
        <dbReference type="ARBA" id="ARBA00004533"/>
    </source>
</evidence>
<dbReference type="OrthoDB" id="5574088at2"/>
<evidence type="ECO:0000313" key="11">
    <source>
        <dbReference type="EMBL" id="AMX02595.1"/>
    </source>
</evidence>
<keyword evidence="7 9" id="KW-1133">Transmembrane helix</keyword>
<dbReference type="GO" id="GO:0015031">
    <property type="term" value="P:protein transport"/>
    <property type="evidence" value="ECO:0007669"/>
    <property type="project" value="UniProtKB-KW"/>
</dbReference>
<dbReference type="EMBL" id="JAPHQB010000002">
    <property type="protein sequence ID" value="MCX2800480.1"/>
    <property type="molecule type" value="Genomic_DNA"/>
</dbReference>
<proteinExistence type="predicted"/>
<evidence type="ECO:0000256" key="5">
    <source>
        <dbReference type="ARBA" id="ARBA00022692"/>
    </source>
</evidence>
<dbReference type="Proteomes" id="UP000076077">
    <property type="component" value="Chromosome"/>
</dbReference>
<dbReference type="KEGG" id="mthd:A3224_08365"/>
<reference evidence="11" key="1">
    <citation type="submission" date="2016-03" db="EMBL/GenBank/DDBJ databases">
        <authorList>
            <person name="Ploux O."/>
        </authorList>
    </citation>
    <scope>NUCLEOTIDE SEQUENCE [LARGE SCALE GENOMIC DNA]</scope>
    <source>
        <strain evidence="11">DAU221</strain>
    </source>
</reference>
<name>A0A143HLJ5_MICTH</name>
<evidence type="ECO:0000256" key="3">
    <source>
        <dbReference type="ARBA" id="ARBA00022475"/>
    </source>
</evidence>
<reference evidence="13" key="2">
    <citation type="submission" date="2016-03" db="EMBL/GenBank/DDBJ databases">
        <authorList>
            <person name="Lee Y.-S."/>
            <person name="Choi Y.-L."/>
        </authorList>
    </citation>
    <scope>NUCLEOTIDE SEQUENCE [LARGE SCALE GENOMIC DNA]</scope>
    <source>
        <strain evidence="13">DAU221</strain>
    </source>
</reference>
<evidence type="ECO:0000256" key="2">
    <source>
        <dbReference type="ARBA" id="ARBA00022448"/>
    </source>
</evidence>
<evidence type="ECO:0000256" key="9">
    <source>
        <dbReference type="SAM" id="Phobius"/>
    </source>
</evidence>
<protein>
    <recommendedName>
        <fullName evidence="10">Type II secretion system protein GspC N-terminal domain-containing protein</fullName>
    </recommendedName>
</protein>
<evidence type="ECO:0000256" key="7">
    <source>
        <dbReference type="ARBA" id="ARBA00022989"/>
    </source>
</evidence>
<dbReference type="GO" id="GO:0005886">
    <property type="term" value="C:plasma membrane"/>
    <property type="evidence" value="ECO:0007669"/>
    <property type="project" value="UniProtKB-SubCell"/>
</dbReference>
<keyword evidence="5 9" id="KW-0812">Transmembrane</keyword>
<comment type="subcellular location">
    <subcellularLocation>
        <location evidence="1">Cell inner membrane</location>
    </subcellularLocation>
</comment>
<dbReference type="Gene3D" id="2.30.30.830">
    <property type="match status" value="1"/>
</dbReference>
<reference evidence="12" key="3">
    <citation type="submission" date="2022-11" db="EMBL/GenBank/DDBJ databases">
        <title>Chitin-degrading and fungicidal potential of chitinolytic bacterial strains from marine environment of the Pacific Ocean regions.</title>
        <authorList>
            <person name="Pentekhina I."/>
            <person name="Nedashkovskaya O."/>
            <person name="Seitkalieva A."/>
            <person name="Podvolotskaya A."/>
            <person name="Tekutyeva L."/>
            <person name="Balabanova L."/>
        </authorList>
    </citation>
    <scope>NUCLEOTIDE SEQUENCE</scope>
    <source>
        <strain evidence="12">KMM 6838</strain>
    </source>
</reference>
<dbReference type="AlphaFoldDB" id="A0A143HLJ5"/>
<accession>A0A143HLJ5</accession>
<evidence type="ECO:0000256" key="4">
    <source>
        <dbReference type="ARBA" id="ARBA00022519"/>
    </source>
</evidence>
<keyword evidence="3" id="KW-1003">Cell membrane</keyword>
<evidence type="ECO:0000259" key="10">
    <source>
        <dbReference type="Pfam" id="PF11356"/>
    </source>
</evidence>
<dbReference type="GeneID" id="76608058"/>
<dbReference type="Pfam" id="PF11356">
    <property type="entry name" value="T2SSC"/>
    <property type="match status" value="1"/>
</dbReference>
<evidence type="ECO:0000313" key="12">
    <source>
        <dbReference type="EMBL" id="MCX2800480.1"/>
    </source>
</evidence>
<feature type="domain" description="Type II secretion system protein GspC N-terminal" evidence="10">
    <location>
        <begin position="32"/>
        <end position="167"/>
    </location>
</feature>
<dbReference type="EMBL" id="CP014864">
    <property type="protein sequence ID" value="AMX02595.1"/>
    <property type="molecule type" value="Genomic_DNA"/>
</dbReference>
<keyword evidence="6" id="KW-0653">Protein transport</keyword>
<dbReference type="Proteomes" id="UP001209730">
    <property type="component" value="Unassembled WGS sequence"/>
</dbReference>
<keyword evidence="4" id="KW-0997">Cell inner membrane</keyword>
<keyword evidence="2" id="KW-0813">Transport</keyword>
<gene>
    <name evidence="11" type="ORF">A3224_08365</name>
    <name evidence="12" type="ORF">OQJ68_01630</name>
</gene>
<keyword evidence="8 9" id="KW-0472">Membrane</keyword>
<dbReference type="InterPro" id="IPR024961">
    <property type="entry name" value="T2SS_GspC_N"/>
</dbReference>
<evidence type="ECO:0000256" key="8">
    <source>
        <dbReference type="ARBA" id="ARBA00023136"/>
    </source>
</evidence>
<feature type="transmembrane region" description="Helical" evidence="9">
    <location>
        <begin position="28"/>
        <end position="49"/>
    </location>
</feature>
<keyword evidence="13" id="KW-1185">Reference proteome</keyword>
<organism evidence="11 13">
    <name type="scientific">Microbulbifer thermotolerans</name>
    <dbReference type="NCBI Taxonomy" id="252514"/>
    <lineage>
        <taxon>Bacteria</taxon>
        <taxon>Pseudomonadati</taxon>
        <taxon>Pseudomonadota</taxon>
        <taxon>Gammaproteobacteria</taxon>
        <taxon>Cellvibrionales</taxon>
        <taxon>Microbulbiferaceae</taxon>
        <taxon>Microbulbifer</taxon>
    </lineage>
</organism>
<dbReference type="RefSeq" id="WP_067153368.1">
    <property type="nucleotide sequence ID" value="NZ_CP014864.1"/>
</dbReference>
<dbReference type="STRING" id="252514.A3224_08365"/>
<evidence type="ECO:0000256" key="6">
    <source>
        <dbReference type="ARBA" id="ARBA00022927"/>
    </source>
</evidence>